<sequence length="20" mass="2384">MSRVPQKRSKQLLKVVILIF</sequence>
<reference evidence="1" key="2">
    <citation type="journal article" date="2015" name="Data Brief">
        <title>Shoot transcriptome of the giant reed, Arundo donax.</title>
        <authorList>
            <person name="Barrero R.A."/>
            <person name="Guerrero F.D."/>
            <person name="Moolhuijzen P."/>
            <person name="Goolsby J.A."/>
            <person name="Tidwell J."/>
            <person name="Bellgard S.E."/>
            <person name="Bellgard M.I."/>
        </authorList>
    </citation>
    <scope>NUCLEOTIDE SEQUENCE</scope>
    <source>
        <tissue evidence="1">Shoot tissue taken approximately 20 cm above the soil surface</tissue>
    </source>
</reference>
<name>A0A0A9T9L6_ARUDO</name>
<protein>
    <submittedName>
        <fullName evidence="1">Uncharacterized protein</fullName>
    </submittedName>
</protein>
<accession>A0A0A9T9L6</accession>
<proteinExistence type="predicted"/>
<evidence type="ECO:0000313" key="1">
    <source>
        <dbReference type="EMBL" id="JAD72328.1"/>
    </source>
</evidence>
<dbReference type="AlphaFoldDB" id="A0A0A9T9L6"/>
<dbReference type="EMBL" id="GBRH01225567">
    <property type="protein sequence ID" value="JAD72328.1"/>
    <property type="molecule type" value="Transcribed_RNA"/>
</dbReference>
<reference evidence="1" key="1">
    <citation type="submission" date="2014-09" db="EMBL/GenBank/DDBJ databases">
        <authorList>
            <person name="Magalhaes I.L.F."/>
            <person name="Oliveira U."/>
            <person name="Santos F.R."/>
            <person name="Vidigal T.H.D.A."/>
            <person name="Brescovit A.D."/>
            <person name="Santos A.J."/>
        </authorList>
    </citation>
    <scope>NUCLEOTIDE SEQUENCE</scope>
    <source>
        <tissue evidence="1">Shoot tissue taken approximately 20 cm above the soil surface</tissue>
    </source>
</reference>
<organism evidence="1">
    <name type="scientific">Arundo donax</name>
    <name type="common">Giant reed</name>
    <name type="synonym">Donax arundinaceus</name>
    <dbReference type="NCBI Taxonomy" id="35708"/>
    <lineage>
        <taxon>Eukaryota</taxon>
        <taxon>Viridiplantae</taxon>
        <taxon>Streptophyta</taxon>
        <taxon>Embryophyta</taxon>
        <taxon>Tracheophyta</taxon>
        <taxon>Spermatophyta</taxon>
        <taxon>Magnoliopsida</taxon>
        <taxon>Liliopsida</taxon>
        <taxon>Poales</taxon>
        <taxon>Poaceae</taxon>
        <taxon>PACMAD clade</taxon>
        <taxon>Arundinoideae</taxon>
        <taxon>Arundineae</taxon>
        <taxon>Arundo</taxon>
    </lineage>
</organism>